<dbReference type="Proteomes" id="UP000286482">
    <property type="component" value="Unassembled WGS sequence"/>
</dbReference>
<dbReference type="Pfam" id="PF04392">
    <property type="entry name" value="ABC_sub_bind"/>
    <property type="match status" value="1"/>
</dbReference>
<dbReference type="EMBL" id="RAQO01000005">
    <property type="protein sequence ID" value="RKF18464.1"/>
    <property type="molecule type" value="Genomic_DNA"/>
</dbReference>
<comment type="caution">
    <text evidence="2">The sequence shown here is derived from an EMBL/GenBank/DDBJ whole genome shotgun (WGS) entry which is preliminary data.</text>
</comment>
<organism evidence="2 3">
    <name type="scientific">Alginatibacterium sediminis</name>
    <dbReference type="NCBI Taxonomy" id="2164068"/>
    <lineage>
        <taxon>Bacteria</taxon>
        <taxon>Pseudomonadati</taxon>
        <taxon>Pseudomonadota</taxon>
        <taxon>Gammaproteobacteria</taxon>
        <taxon>Alteromonadales</taxon>
        <taxon>Alteromonadaceae</taxon>
        <taxon>Alginatibacterium</taxon>
    </lineage>
</organism>
<evidence type="ECO:0000313" key="2">
    <source>
        <dbReference type="EMBL" id="RKF18464.1"/>
    </source>
</evidence>
<feature type="signal peptide" evidence="1">
    <location>
        <begin position="1"/>
        <end position="24"/>
    </location>
</feature>
<dbReference type="AlphaFoldDB" id="A0A420ECT4"/>
<dbReference type="InterPro" id="IPR007487">
    <property type="entry name" value="ABC_transpt-TYRBP-like"/>
</dbReference>
<name>A0A420ECT4_9ALTE</name>
<dbReference type="Gene3D" id="3.40.50.2300">
    <property type="match status" value="2"/>
</dbReference>
<sequence length="322" mass="33508">MIKSWSRTLVAASLGLMFTSSVMALDNAHVAITQIVEHPALDAVRQGVQDELLEQGYVLDENLKWSYESAQGSPATAAQIAKKFAGDNPDVIVAIATPSAQAAAASARGIPVIFSAVTDPVAAKLVKGLDQPGAFVTGTSDMSPIAKHLELVLKVVPGAKRIGVIYNPGEANSVSLVELVKLHAAEMNLTVVEGAATKSSDVQTAARSLVGKVDAIYLPTDNTVISALEAVIKVGEQNKIPVISADTESVSRGAVAAQGFNYYDVGRQTGVMVAKVLSGTPTSDIPVEGVEKVELVVNPGAAQRMGIELPSELISMAKTVVK</sequence>
<accession>A0A420ECT4</accession>
<gene>
    <name evidence="2" type="ORF">DBZ36_08605</name>
</gene>
<reference evidence="2 3" key="1">
    <citation type="submission" date="2018-09" db="EMBL/GenBank/DDBJ databases">
        <authorList>
            <person name="Wang Z."/>
        </authorList>
    </citation>
    <scope>NUCLEOTIDE SEQUENCE [LARGE SCALE GENOMIC DNA]</scope>
    <source>
        <strain evidence="2 3">ALS 81</strain>
    </source>
</reference>
<dbReference type="InterPro" id="IPR028082">
    <property type="entry name" value="Peripla_BP_I"/>
</dbReference>
<keyword evidence="3" id="KW-1185">Reference proteome</keyword>
<evidence type="ECO:0000313" key="3">
    <source>
        <dbReference type="Proteomes" id="UP000286482"/>
    </source>
</evidence>
<dbReference type="RefSeq" id="WP_120354543.1">
    <property type="nucleotide sequence ID" value="NZ_RAQO01000005.1"/>
</dbReference>
<dbReference type="PANTHER" id="PTHR35271">
    <property type="entry name" value="ABC TRANSPORTER, SUBSTRATE-BINDING LIPOPROTEIN-RELATED"/>
    <property type="match status" value="1"/>
</dbReference>
<dbReference type="CDD" id="cd06325">
    <property type="entry name" value="PBP1_ABC_unchar_transporter"/>
    <property type="match status" value="1"/>
</dbReference>
<dbReference type="SUPFAM" id="SSF53822">
    <property type="entry name" value="Periplasmic binding protein-like I"/>
    <property type="match status" value="1"/>
</dbReference>
<dbReference type="OrthoDB" id="9776955at2"/>
<proteinExistence type="predicted"/>
<feature type="chain" id="PRO_5019359539" evidence="1">
    <location>
        <begin position="25"/>
        <end position="322"/>
    </location>
</feature>
<keyword evidence="1" id="KW-0732">Signal</keyword>
<protein>
    <submittedName>
        <fullName evidence="2">ABC transporter substrate-binding protein</fullName>
    </submittedName>
</protein>
<dbReference type="PANTHER" id="PTHR35271:SF1">
    <property type="entry name" value="ABC TRANSPORTER, SUBSTRATE-BINDING LIPOPROTEIN"/>
    <property type="match status" value="1"/>
</dbReference>
<evidence type="ECO:0000256" key="1">
    <source>
        <dbReference type="SAM" id="SignalP"/>
    </source>
</evidence>